<gene>
    <name evidence="5" type="ordered locus">TTX_0355</name>
</gene>
<dbReference type="GO" id="GO:0008175">
    <property type="term" value="F:tRNA methyltransferase activity"/>
    <property type="evidence" value="ECO:0007669"/>
    <property type="project" value="InterPro"/>
</dbReference>
<evidence type="ECO:0000313" key="5">
    <source>
        <dbReference type="EMBL" id="CCC81030.1"/>
    </source>
</evidence>
<proteinExistence type="predicted"/>
<dbReference type="PATRIC" id="fig|768679.9.peg.372"/>
<dbReference type="eggNOG" id="arCOG00967">
    <property type="taxonomic scope" value="Archaea"/>
</dbReference>
<sequence length="294" mass="32915">MGYLGEVLAAQLRAAGVERIRLPRRFKCSWDPAQCAAVELLLGRRRLCRRGNEAFLAKGVCEEEIRVALTPPPVPKIYIDLGLWDVHTDREKNELVEQIAASIHVVRSQLWDGNLALARTPSEFLERFGRAMRGMRHAVAISPDPPPAGAVFLDPEGPCRADEGLLRGWDSFVVGGVVDKERVYKGASRRLAESAGIPPERRCRIELRGSTVGVPDRINKIIEILLSVRFRGLSLEDAILEAQAKRDKVYRLMRELQRLGPRVPRERALEIAAWLKAGEDVLELAARKARVELV</sequence>
<keyword evidence="3" id="KW-0949">S-adenosyl-L-methionine</keyword>
<dbReference type="InterPro" id="IPR016742">
    <property type="entry name" value="tRNA_m1G_mtfrase_arc"/>
</dbReference>
<dbReference type="PaxDb" id="768679-TTX_0355"/>
<dbReference type="HOGENOM" id="CLU_061952_0_0_2"/>
<evidence type="ECO:0000256" key="1">
    <source>
        <dbReference type="ARBA" id="ARBA00022603"/>
    </source>
</evidence>
<dbReference type="InterPro" id="IPR038459">
    <property type="entry name" value="MT_TRM10-typ_sf"/>
</dbReference>
<organism evidence="5 6">
    <name type="scientific">Thermoproteus tenax (strain ATCC 35583 / DSM 2078 / JCM 9277 / NBRC 100435 / Kra 1)</name>
    <dbReference type="NCBI Taxonomy" id="768679"/>
    <lineage>
        <taxon>Archaea</taxon>
        <taxon>Thermoproteota</taxon>
        <taxon>Thermoprotei</taxon>
        <taxon>Thermoproteales</taxon>
        <taxon>Thermoproteaceae</taxon>
        <taxon>Thermoproteus</taxon>
    </lineage>
</organism>
<dbReference type="OrthoDB" id="14987at2157"/>
<dbReference type="Proteomes" id="UP000002654">
    <property type="component" value="Chromosome"/>
</dbReference>
<evidence type="ECO:0000256" key="2">
    <source>
        <dbReference type="ARBA" id="ARBA00022679"/>
    </source>
</evidence>
<feature type="domain" description="SAM-dependent MTase TRM10-type" evidence="4">
    <location>
        <begin position="61"/>
        <end position="250"/>
    </location>
</feature>
<keyword evidence="6" id="KW-1185">Reference proteome</keyword>
<evidence type="ECO:0000259" key="4">
    <source>
        <dbReference type="PROSITE" id="PS51675"/>
    </source>
</evidence>
<dbReference type="PROSITE" id="PS51675">
    <property type="entry name" value="SAM_MT_TRM10"/>
    <property type="match status" value="1"/>
</dbReference>
<dbReference type="GO" id="GO:0030488">
    <property type="term" value="P:tRNA methylation"/>
    <property type="evidence" value="ECO:0007669"/>
    <property type="project" value="InterPro"/>
</dbReference>
<evidence type="ECO:0000256" key="3">
    <source>
        <dbReference type="ARBA" id="ARBA00022691"/>
    </source>
</evidence>
<dbReference type="AlphaFoldDB" id="G4RN86"/>
<dbReference type="RefSeq" id="WP_014126287.1">
    <property type="nucleotide sequence ID" value="NC_016070.1"/>
</dbReference>
<dbReference type="GeneID" id="11263365"/>
<keyword evidence="1 5" id="KW-0489">Methyltransferase</keyword>
<name>G4RN86_THETK</name>
<dbReference type="KEGG" id="ttn:TTX_0355"/>
<accession>G4RN86</accession>
<evidence type="ECO:0000313" key="6">
    <source>
        <dbReference type="Proteomes" id="UP000002654"/>
    </source>
</evidence>
<protein>
    <submittedName>
        <fullName evidence="5">tRNA m(1)G methyltransferase</fullName>
    </submittedName>
</protein>
<dbReference type="Gene3D" id="3.40.1280.30">
    <property type="match status" value="1"/>
</dbReference>
<dbReference type="PIRSF" id="PIRSF018978">
    <property type="entry name" value="tRNA_m1G_mtfrase_arc_prd"/>
    <property type="match status" value="1"/>
</dbReference>
<dbReference type="STRING" id="768679.TTX_0355"/>
<dbReference type="EMBL" id="FN869859">
    <property type="protein sequence ID" value="CCC81030.1"/>
    <property type="molecule type" value="Genomic_DNA"/>
</dbReference>
<dbReference type="InterPro" id="IPR028564">
    <property type="entry name" value="MT_TRM10-typ"/>
</dbReference>
<reference evidence="5 6" key="1">
    <citation type="journal article" date="2011" name="PLoS ONE">
        <title>The complete genome sequence of Thermoproteus tenax: a physiologically versatile member of the Crenarchaeota.</title>
        <authorList>
            <person name="Siebers B."/>
            <person name="Zaparty M."/>
            <person name="Raddatz G."/>
            <person name="Tjaden B."/>
            <person name="Albers S.V."/>
            <person name="Bell S.D."/>
            <person name="Blombach F."/>
            <person name="Kletzin A."/>
            <person name="Kyrpides N."/>
            <person name="Lanz C."/>
            <person name="Plagens A."/>
            <person name="Rampp M."/>
            <person name="Rosinus A."/>
            <person name="von Jan M."/>
            <person name="Makarova K.S."/>
            <person name="Klenk H.P."/>
            <person name="Schuster S.C."/>
            <person name="Hensel R."/>
        </authorList>
    </citation>
    <scope>NUCLEOTIDE SEQUENCE [LARGE SCALE GENOMIC DNA]</scope>
    <source>
        <strain evidence="6">ATCC 35583 / DSM 2078 / JCM 9277 / NBRC 100435 / Kra 1</strain>
    </source>
</reference>
<keyword evidence="2" id="KW-0808">Transferase</keyword>